<feature type="compositionally biased region" description="Basic and acidic residues" evidence="1">
    <location>
        <begin position="1136"/>
        <end position="1155"/>
    </location>
</feature>
<feature type="region of interest" description="Disordered" evidence="1">
    <location>
        <begin position="1136"/>
        <end position="1254"/>
    </location>
</feature>
<feature type="compositionally biased region" description="Pro residues" evidence="1">
    <location>
        <begin position="22"/>
        <end position="35"/>
    </location>
</feature>
<keyword evidence="3" id="KW-1185">Reference proteome</keyword>
<feature type="compositionally biased region" description="Pro residues" evidence="1">
    <location>
        <begin position="80"/>
        <end position="118"/>
    </location>
</feature>
<feature type="region of interest" description="Disordered" evidence="1">
    <location>
        <begin position="424"/>
        <end position="496"/>
    </location>
</feature>
<dbReference type="EMBL" id="JAHLQT010003582">
    <property type="protein sequence ID" value="KAG7176239.1"/>
    <property type="molecule type" value="Genomic_DNA"/>
</dbReference>
<feature type="compositionally biased region" description="Basic and acidic residues" evidence="1">
    <location>
        <begin position="1179"/>
        <end position="1194"/>
    </location>
</feature>
<feature type="compositionally biased region" description="Polar residues" evidence="1">
    <location>
        <begin position="587"/>
        <end position="597"/>
    </location>
</feature>
<evidence type="ECO:0000313" key="2">
    <source>
        <dbReference type="EMBL" id="KAG7176239.1"/>
    </source>
</evidence>
<feature type="compositionally biased region" description="Basic and acidic residues" evidence="1">
    <location>
        <begin position="1"/>
        <end position="15"/>
    </location>
</feature>
<feature type="region of interest" description="Disordered" evidence="1">
    <location>
        <begin position="926"/>
        <end position="982"/>
    </location>
</feature>
<evidence type="ECO:0000313" key="3">
    <source>
        <dbReference type="Proteomes" id="UP000747542"/>
    </source>
</evidence>
<feature type="compositionally biased region" description="Acidic residues" evidence="1">
    <location>
        <begin position="461"/>
        <end position="479"/>
    </location>
</feature>
<feature type="compositionally biased region" description="Polar residues" evidence="1">
    <location>
        <begin position="950"/>
        <end position="980"/>
    </location>
</feature>
<feature type="region of interest" description="Disordered" evidence="1">
    <location>
        <begin position="587"/>
        <end position="742"/>
    </location>
</feature>
<name>A0A8J5NB36_HOMAM</name>
<accession>A0A8J5NB36</accession>
<feature type="compositionally biased region" description="Pro residues" evidence="1">
    <location>
        <begin position="183"/>
        <end position="278"/>
    </location>
</feature>
<dbReference type="Proteomes" id="UP000747542">
    <property type="component" value="Unassembled WGS sequence"/>
</dbReference>
<feature type="compositionally biased region" description="Polar residues" evidence="1">
    <location>
        <begin position="1345"/>
        <end position="1369"/>
    </location>
</feature>
<feature type="compositionally biased region" description="Pro residues" evidence="1">
    <location>
        <begin position="127"/>
        <end position="148"/>
    </location>
</feature>
<gene>
    <name evidence="2" type="primary">Magel2-L2</name>
    <name evidence="2" type="ORF">Hamer_G009013</name>
</gene>
<feature type="compositionally biased region" description="Basic residues" evidence="1">
    <location>
        <begin position="723"/>
        <end position="736"/>
    </location>
</feature>
<evidence type="ECO:0000256" key="1">
    <source>
        <dbReference type="SAM" id="MobiDB-lite"/>
    </source>
</evidence>
<sequence length="1384" mass="149114">MAARRETMREGRRQADPSFPGSSPPASPANRPQPPKSSTNRPHPPKSSTNRPHPPKSAPNRPHPNKSKRKPKPSESPASQPQPPESPASQPQPPESPANQPQPPESPASQPQPPPVLPGQPGQSPIPSRPSPASQPQPPEPPGQPTQPEPLATNLSRPSPRQLGLSCPSPCQPNPSRLTGHQPQPPESPASQPQPPESPASQPQPPESPASQPQPPESPASQPQPPESPASQPQPPESPASQPQPPESPASQPQPPESPASQPQPPESPASQPQPPESPAREVYSLPVVNGKGVLKEPRSPSKKGSGKGLRVTFDLDNIDEYSNTEDDGVIDCWEDISDCEAEISGENYAIKEEDIKCEGKFNDFSNEFLNIETHTDPEDYNSGFIGPLLRPSANINITLENNSPHYGEKSAVLADGSSGLTRSVQSRGYGKGVRDGNISCGNSQPYTGGNGSSIIPFIDGSEEESGEGNADDDYEWETEPSGSSEETVSGNPCEFSGGIIVEEDDWRKLVAEDTTAVEQASVCDDYRDDGDDVITKEDLEAVFLALMEDQEHDILSPIPPGTIMGGDEETQVLLSVTEEDQLPTWTSEYREQSPQVSVGYECRERKSGSETESDGELVPCEDKCVGTADYAIDSDEEPLDLSVREESPSKSESGAVESRDECQGEELSLASDKHQVGVEPEASSLEFPDVKLGDLSPSPEVPEDGKCIGNSESGKEKEKVNGKKAGKKKGKKNKREAKAEAVVKPPHIEERPKLVRGKTWKEKIEKFKAEHGDVVSLSFGNELCESEIVEGTSNLVAESCTEASLLTPARCSTNNTAVMETVCTALSSASGEISDSENLNNLCGELVGPAAALAQVTEVKTCDGVLVRSPTVTSMTTGVAIQVTNASGDEDSDSSLESSMTENDDFYIVKACTVATPSEVLTEYVVDSESSEETNPSLSDSDGKREQPMNLTSDAEQYNKSSTNTQKVTGENKPNLSVSDNRDAIYVDGEHSSCTDSLTERFDYVQSFPSVVGTQKLGYVYSYDDTDSEYESQSGPWICKAKDETSHFVEDTMTEGVSDVVVVNTGEDDMNSPINAGEIIYEGPCLCGPAEATESKDNDRMGIGSKDEQLCIPPLLDDHGEVLSGDDLRMGVETHVGEQHESDKKDSMGSKPEDMSGECEGNSQDIRSRINEIVGPRLQRERERPTGASVREDGTDEGVADDHLGVREDSPLPGSSPASSSGVQGSDEMSLSRSRSRSPPRDDSASPTFNIPDLTYESYQVQELLPEKLQREATESLRALRFESSVESTPEKMSQVDYSFRTFRDMYQINPIYLTDSDEHDDQNESDTVVPGSLSLSYDPERSITVTNDSPAPLESGSSLPLPGTQSARKVPKVTRLLRETQG</sequence>
<organism evidence="2 3">
    <name type="scientific">Homarus americanus</name>
    <name type="common">American lobster</name>
    <dbReference type="NCBI Taxonomy" id="6706"/>
    <lineage>
        <taxon>Eukaryota</taxon>
        <taxon>Metazoa</taxon>
        <taxon>Ecdysozoa</taxon>
        <taxon>Arthropoda</taxon>
        <taxon>Crustacea</taxon>
        <taxon>Multicrustacea</taxon>
        <taxon>Malacostraca</taxon>
        <taxon>Eumalacostraca</taxon>
        <taxon>Eucarida</taxon>
        <taxon>Decapoda</taxon>
        <taxon>Pleocyemata</taxon>
        <taxon>Astacidea</taxon>
        <taxon>Nephropoidea</taxon>
        <taxon>Nephropidae</taxon>
        <taxon>Homarus</taxon>
    </lineage>
</organism>
<feature type="region of interest" description="Disordered" evidence="1">
    <location>
        <begin position="1316"/>
        <end position="1375"/>
    </location>
</feature>
<feature type="region of interest" description="Disordered" evidence="1">
    <location>
        <begin position="1"/>
        <end position="309"/>
    </location>
</feature>
<feature type="compositionally biased region" description="Polar residues" evidence="1">
    <location>
        <begin position="36"/>
        <end position="51"/>
    </location>
</feature>
<protein>
    <submittedName>
        <fullName evidence="2">MAGE-like protein 2-like 2</fullName>
    </submittedName>
</protein>
<comment type="caution">
    <text evidence="2">The sequence shown here is derived from an EMBL/GenBank/DDBJ whole genome shotgun (WGS) entry which is preliminary data.</text>
</comment>
<feature type="compositionally biased region" description="Polar residues" evidence="1">
    <location>
        <begin position="481"/>
        <end position="491"/>
    </location>
</feature>
<proteinExistence type="predicted"/>
<reference evidence="2" key="1">
    <citation type="journal article" date="2021" name="Sci. Adv.">
        <title>The American lobster genome reveals insights on longevity, neural, and immune adaptations.</title>
        <authorList>
            <person name="Polinski J.M."/>
            <person name="Zimin A.V."/>
            <person name="Clark K.F."/>
            <person name="Kohn A.B."/>
            <person name="Sadowski N."/>
            <person name="Timp W."/>
            <person name="Ptitsyn A."/>
            <person name="Khanna P."/>
            <person name="Romanova D.Y."/>
            <person name="Williams P."/>
            <person name="Greenwood S.J."/>
            <person name="Moroz L.L."/>
            <person name="Walt D.R."/>
            <person name="Bodnar A.G."/>
        </authorList>
    </citation>
    <scope>NUCLEOTIDE SEQUENCE</scope>
    <source>
        <strain evidence="2">GMGI-L3</strain>
    </source>
</reference>
<feature type="compositionally biased region" description="Acidic residues" evidence="1">
    <location>
        <begin position="1317"/>
        <end position="1326"/>
    </location>
</feature>
<feature type="compositionally biased region" description="Basic and acidic residues" evidence="1">
    <location>
        <begin position="1201"/>
        <end position="1211"/>
    </location>
</feature>
<feature type="compositionally biased region" description="Low complexity" evidence="1">
    <location>
        <begin position="1212"/>
        <end position="1234"/>
    </location>
</feature>